<dbReference type="AlphaFoldDB" id="A0A9P6CKG5"/>
<feature type="domain" description="F-box" evidence="1">
    <location>
        <begin position="1"/>
        <end position="50"/>
    </location>
</feature>
<evidence type="ECO:0000313" key="3">
    <source>
        <dbReference type="Proteomes" id="UP000807353"/>
    </source>
</evidence>
<evidence type="ECO:0000313" key="2">
    <source>
        <dbReference type="EMBL" id="KAF9465325.1"/>
    </source>
</evidence>
<dbReference type="Gene3D" id="1.20.1280.50">
    <property type="match status" value="1"/>
</dbReference>
<dbReference type="Proteomes" id="UP000807353">
    <property type="component" value="Unassembled WGS sequence"/>
</dbReference>
<comment type="caution">
    <text evidence="2">The sequence shown here is derived from an EMBL/GenBank/DDBJ whole genome shotgun (WGS) entry which is preliminary data.</text>
</comment>
<accession>A0A9P6CKG5</accession>
<dbReference type="PROSITE" id="PS50181">
    <property type="entry name" value="FBOX"/>
    <property type="match status" value="1"/>
</dbReference>
<dbReference type="EMBL" id="MU150248">
    <property type="protein sequence ID" value="KAF9465325.1"/>
    <property type="molecule type" value="Genomic_DNA"/>
</dbReference>
<sequence>MANFYSVPPEIIEQIILDLDPLDVARIAQCSSLFRSLVYSPTSQALWRTLYLDQPLDDPRICVSQQGKPRTNIDWKGELQRLIRARTVLHDTSLCRPGERLAILKTIVDMVSYVPPLSDPEMYDDVSQNLLWGAALLRGGKFLEEVGPSADPAERQLCARLHTYFGVTHADAKPPARVQSRACVYDMRNYRWDNEFGPFDSQDCVDWVHLQALHHVVSMHVVDLSEDEDFVFAIFPMSLPFTQIVMPGGVNPDEVEDWAGVGGLWRVSFCFCDHRDLIKYNQSSIADGAALDPSIFEQPSFGEVFRTLDVSLRVMRTHTDPNHPRRPIIFFAGEMAGTTSTITGQVKMTRDDQVQWHFVSGDHGNAIWSSQGVHVGGLQSSFGVLGAWTTIFHDDDDPVGPFWLRRRTVSSDTVMPH</sequence>
<dbReference type="SUPFAM" id="SSF81383">
    <property type="entry name" value="F-box domain"/>
    <property type="match status" value="1"/>
</dbReference>
<dbReference type="InterPro" id="IPR036047">
    <property type="entry name" value="F-box-like_dom_sf"/>
</dbReference>
<reference evidence="2" key="1">
    <citation type="submission" date="2020-11" db="EMBL/GenBank/DDBJ databases">
        <authorList>
            <consortium name="DOE Joint Genome Institute"/>
            <person name="Ahrendt S."/>
            <person name="Riley R."/>
            <person name="Andreopoulos W."/>
            <person name="Labutti K."/>
            <person name="Pangilinan J."/>
            <person name="Ruiz-Duenas F.J."/>
            <person name="Barrasa J.M."/>
            <person name="Sanchez-Garcia M."/>
            <person name="Camarero S."/>
            <person name="Miyauchi S."/>
            <person name="Serrano A."/>
            <person name="Linde D."/>
            <person name="Babiker R."/>
            <person name="Drula E."/>
            <person name="Ayuso-Fernandez I."/>
            <person name="Pacheco R."/>
            <person name="Padilla G."/>
            <person name="Ferreira P."/>
            <person name="Barriuso J."/>
            <person name="Kellner H."/>
            <person name="Castanera R."/>
            <person name="Alfaro M."/>
            <person name="Ramirez L."/>
            <person name="Pisabarro A.G."/>
            <person name="Kuo A."/>
            <person name="Tritt A."/>
            <person name="Lipzen A."/>
            <person name="He G."/>
            <person name="Yan M."/>
            <person name="Ng V."/>
            <person name="Cullen D."/>
            <person name="Martin F."/>
            <person name="Rosso M.-N."/>
            <person name="Henrissat B."/>
            <person name="Hibbett D."/>
            <person name="Martinez A.T."/>
            <person name="Grigoriev I.V."/>
        </authorList>
    </citation>
    <scope>NUCLEOTIDE SEQUENCE</scope>
    <source>
        <strain evidence="2">CBS 247.69</strain>
    </source>
</reference>
<dbReference type="OrthoDB" id="3226064at2759"/>
<keyword evidence="3" id="KW-1185">Reference proteome</keyword>
<organism evidence="2 3">
    <name type="scientific">Collybia nuda</name>
    <dbReference type="NCBI Taxonomy" id="64659"/>
    <lineage>
        <taxon>Eukaryota</taxon>
        <taxon>Fungi</taxon>
        <taxon>Dikarya</taxon>
        <taxon>Basidiomycota</taxon>
        <taxon>Agaricomycotina</taxon>
        <taxon>Agaricomycetes</taxon>
        <taxon>Agaricomycetidae</taxon>
        <taxon>Agaricales</taxon>
        <taxon>Tricholomatineae</taxon>
        <taxon>Clitocybaceae</taxon>
        <taxon>Collybia</taxon>
    </lineage>
</organism>
<evidence type="ECO:0000259" key="1">
    <source>
        <dbReference type="PROSITE" id="PS50181"/>
    </source>
</evidence>
<name>A0A9P6CKG5_9AGAR</name>
<gene>
    <name evidence="2" type="ORF">BDZ94DRAFT_1254290</name>
</gene>
<dbReference type="Pfam" id="PF00646">
    <property type="entry name" value="F-box"/>
    <property type="match status" value="1"/>
</dbReference>
<dbReference type="InterPro" id="IPR001810">
    <property type="entry name" value="F-box_dom"/>
</dbReference>
<proteinExistence type="predicted"/>
<protein>
    <recommendedName>
        <fullName evidence="1">F-box domain-containing protein</fullName>
    </recommendedName>
</protein>